<dbReference type="Proteomes" id="UP000000763">
    <property type="component" value="Chromosome 6"/>
</dbReference>
<sequence length="54" mass="5771">MAHRLRAFLAGEVGELKLNGARLATTASTWAELELKLDGAHRPPCLSADGLANR</sequence>
<dbReference type="EMBL" id="AP004741">
    <property type="protein sequence ID" value="BAD35841.1"/>
    <property type="molecule type" value="Genomic_DNA"/>
</dbReference>
<protein>
    <submittedName>
        <fullName evidence="1">Uncharacterized protein</fullName>
    </submittedName>
</protein>
<evidence type="ECO:0000313" key="2">
    <source>
        <dbReference type="Proteomes" id="UP000000763"/>
    </source>
</evidence>
<organism evidence="1 2">
    <name type="scientific">Oryza sativa subsp. japonica</name>
    <name type="common">Rice</name>
    <dbReference type="NCBI Taxonomy" id="39947"/>
    <lineage>
        <taxon>Eukaryota</taxon>
        <taxon>Viridiplantae</taxon>
        <taxon>Streptophyta</taxon>
        <taxon>Embryophyta</taxon>
        <taxon>Tracheophyta</taxon>
        <taxon>Spermatophyta</taxon>
        <taxon>Magnoliopsida</taxon>
        <taxon>Liliopsida</taxon>
        <taxon>Poales</taxon>
        <taxon>Poaceae</taxon>
        <taxon>BOP clade</taxon>
        <taxon>Oryzoideae</taxon>
        <taxon>Oryzeae</taxon>
        <taxon>Oryzinae</taxon>
        <taxon>Oryza</taxon>
        <taxon>Oryza sativa</taxon>
    </lineage>
</organism>
<gene>
    <name evidence="1" type="primary">OSJNBb0024N18.22</name>
</gene>
<dbReference type="AlphaFoldDB" id="Q69TG6"/>
<reference evidence="2" key="1">
    <citation type="journal article" date="2005" name="Nature">
        <title>The map-based sequence of the rice genome.</title>
        <authorList>
            <consortium name="International rice genome sequencing project (IRGSP)"/>
            <person name="Matsumoto T."/>
            <person name="Wu J."/>
            <person name="Kanamori H."/>
            <person name="Katayose Y."/>
            <person name="Fujisawa M."/>
            <person name="Namiki N."/>
            <person name="Mizuno H."/>
            <person name="Yamamoto K."/>
            <person name="Antonio B.A."/>
            <person name="Baba T."/>
            <person name="Sakata K."/>
            <person name="Nagamura Y."/>
            <person name="Aoki H."/>
            <person name="Arikawa K."/>
            <person name="Arita K."/>
            <person name="Bito T."/>
            <person name="Chiden Y."/>
            <person name="Fujitsuka N."/>
            <person name="Fukunaka R."/>
            <person name="Hamada M."/>
            <person name="Harada C."/>
            <person name="Hayashi A."/>
            <person name="Hijishita S."/>
            <person name="Honda M."/>
            <person name="Hosokawa S."/>
            <person name="Ichikawa Y."/>
            <person name="Idonuma A."/>
            <person name="Iijima M."/>
            <person name="Ikeda M."/>
            <person name="Ikeno M."/>
            <person name="Ito K."/>
            <person name="Ito S."/>
            <person name="Ito T."/>
            <person name="Ito Y."/>
            <person name="Ito Y."/>
            <person name="Iwabuchi A."/>
            <person name="Kamiya K."/>
            <person name="Karasawa W."/>
            <person name="Kurita K."/>
            <person name="Katagiri S."/>
            <person name="Kikuta A."/>
            <person name="Kobayashi H."/>
            <person name="Kobayashi N."/>
            <person name="Machita K."/>
            <person name="Maehara T."/>
            <person name="Masukawa M."/>
            <person name="Mizubayashi T."/>
            <person name="Mukai Y."/>
            <person name="Nagasaki H."/>
            <person name="Nagata Y."/>
            <person name="Naito S."/>
            <person name="Nakashima M."/>
            <person name="Nakama Y."/>
            <person name="Nakamichi Y."/>
            <person name="Nakamura M."/>
            <person name="Meguro A."/>
            <person name="Negishi M."/>
            <person name="Ohta I."/>
            <person name="Ohta T."/>
            <person name="Okamoto M."/>
            <person name="Ono N."/>
            <person name="Saji S."/>
            <person name="Sakaguchi M."/>
            <person name="Sakai K."/>
            <person name="Shibata M."/>
            <person name="Shimokawa T."/>
            <person name="Song J."/>
            <person name="Takazaki Y."/>
            <person name="Terasawa K."/>
            <person name="Tsugane M."/>
            <person name="Tsuji K."/>
            <person name="Ueda S."/>
            <person name="Waki K."/>
            <person name="Yamagata H."/>
            <person name="Yamamoto M."/>
            <person name="Yamamoto S."/>
            <person name="Yamane H."/>
            <person name="Yoshiki S."/>
            <person name="Yoshihara R."/>
            <person name="Yukawa K."/>
            <person name="Zhong H."/>
            <person name="Yano M."/>
            <person name="Yuan Q."/>
            <person name="Ouyang S."/>
            <person name="Liu J."/>
            <person name="Jones K.M."/>
            <person name="Gansberger K."/>
            <person name="Moffat K."/>
            <person name="Hill J."/>
            <person name="Bera J."/>
            <person name="Fadrosh D."/>
            <person name="Jin S."/>
            <person name="Johri S."/>
            <person name="Kim M."/>
            <person name="Overton L."/>
            <person name="Reardon M."/>
            <person name="Tsitrin T."/>
            <person name="Vuong H."/>
            <person name="Weaver B."/>
            <person name="Ciecko A."/>
            <person name="Tallon L."/>
            <person name="Jackson J."/>
            <person name="Pai G."/>
            <person name="Aken S.V."/>
            <person name="Utterback T."/>
            <person name="Reidmuller S."/>
            <person name="Feldblyum T."/>
            <person name="Hsiao J."/>
            <person name="Zismann V."/>
            <person name="Iobst S."/>
            <person name="de Vazeille A.R."/>
            <person name="Buell C.R."/>
            <person name="Ying K."/>
            <person name="Li Y."/>
            <person name="Lu T."/>
            <person name="Huang Y."/>
            <person name="Zhao Q."/>
            <person name="Feng Q."/>
            <person name="Zhang L."/>
            <person name="Zhu J."/>
            <person name="Weng Q."/>
            <person name="Mu J."/>
            <person name="Lu Y."/>
            <person name="Fan D."/>
            <person name="Liu Y."/>
            <person name="Guan J."/>
            <person name="Zhang Y."/>
            <person name="Yu S."/>
            <person name="Liu X."/>
            <person name="Zhang Y."/>
            <person name="Hong G."/>
            <person name="Han B."/>
            <person name="Choisne N."/>
            <person name="Demange N."/>
            <person name="Orjeda G."/>
            <person name="Samain S."/>
            <person name="Cattolico L."/>
            <person name="Pelletier E."/>
            <person name="Couloux A."/>
            <person name="Segurens B."/>
            <person name="Wincker P."/>
            <person name="D'Hont A."/>
            <person name="Scarpelli C."/>
            <person name="Weissenbach J."/>
            <person name="Salanoubat M."/>
            <person name="Quetier F."/>
            <person name="Yu Y."/>
            <person name="Kim H.R."/>
            <person name="Rambo T."/>
            <person name="Currie J."/>
            <person name="Collura K."/>
            <person name="Luo M."/>
            <person name="Yang T."/>
            <person name="Ammiraju J.S.S."/>
            <person name="Engler F."/>
            <person name="Soderlund C."/>
            <person name="Wing R.A."/>
            <person name="Palmer L.E."/>
            <person name="de la Bastide M."/>
            <person name="Spiegel L."/>
            <person name="Nascimento L."/>
            <person name="Zutavern T."/>
            <person name="O'Shaughnessy A."/>
            <person name="Dike S."/>
            <person name="Dedhia N."/>
            <person name="Preston R."/>
            <person name="Balija V."/>
            <person name="McCombie W.R."/>
            <person name="Chow T."/>
            <person name="Chen H."/>
            <person name="Chung M."/>
            <person name="Chen C."/>
            <person name="Shaw J."/>
            <person name="Wu H."/>
            <person name="Hsiao K."/>
            <person name="Chao Y."/>
            <person name="Chu M."/>
            <person name="Cheng C."/>
            <person name="Hour A."/>
            <person name="Lee P."/>
            <person name="Lin S."/>
            <person name="Lin Y."/>
            <person name="Liou J."/>
            <person name="Liu S."/>
            <person name="Hsing Y."/>
            <person name="Raghuvanshi S."/>
            <person name="Mohanty A."/>
            <person name="Bharti A.K."/>
            <person name="Gaur A."/>
            <person name="Gupta V."/>
            <person name="Kumar D."/>
            <person name="Ravi V."/>
            <person name="Vij S."/>
            <person name="Kapur A."/>
            <person name="Khurana P."/>
            <person name="Khurana P."/>
            <person name="Khurana J.P."/>
            <person name="Tyagi A.K."/>
            <person name="Gaikwad K."/>
            <person name="Singh A."/>
            <person name="Dalal V."/>
            <person name="Srivastava S."/>
            <person name="Dixit A."/>
            <person name="Pal A.K."/>
            <person name="Ghazi I.A."/>
            <person name="Yadav M."/>
            <person name="Pandit A."/>
            <person name="Bhargava A."/>
            <person name="Sureshbabu K."/>
            <person name="Batra K."/>
            <person name="Sharma T.R."/>
            <person name="Mohapatra T."/>
            <person name="Singh N.K."/>
            <person name="Messing J."/>
            <person name="Nelson A.B."/>
            <person name="Fuks G."/>
            <person name="Kavchok S."/>
            <person name="Keizer G."/>
            <person name="Linton E."/>
            <person name="Llaca V."/>
            <person name="Song R."/>
            <person name="Tanyolac B."/>
            <person name="Young S."/>
            <person name="Ho-Il K."/>
            <person name="Hahn J.H."/>
            <person name="Sangsakoo G."/>
            <person name="Vanavichit A."/>
            <person name="de Mattos Luiz.A.T."/>
            <person name="Zimmer P.D."/>
            <person name="Malone G."/>
            <person name="Dellagostin O."/>
            <person name="de Oliveira A.C."/>
            <person name="Bevan M."/>
            <person name="Bancroft I."/>
            <person name="Minx P."/>
            <person name="Cordum H."/>
            <person name="Wilson R."/>
            <person name="Cheng Z."/>
            <person name="Jin W."/>
            <person name="Jiang J."/>
            <person name="Leong S.A."/>
            <person name="Iwama H."/>
            <person name="Gojobori T."/>
            <person name="Itoh T."/>
            <person name="Niimura Y."/>
            <person name="Fujii Y."/>
            <person name="Habara T."/>
            <person name="Sakai H."/>
            <person name="Sato Y."/>
            <person name="Wilson G."/>
            <person name="Kumar K."/>
            <person name="McCouch S."/>
            <person name="Juretic N."/>
            <person name="Hoen D."/>
            <person name="Wright S."/>
            <person name="Bruskiewich R."/>
            <person name="Bureau T."/>
            <person name="Miyao A."/>
            <person name="Hirochika H."/>
            <person name="Nishikawa T."/>
            <person name="Kadowaki K."/>
            <person name="Sugiura M."/>
            <person name="Burr B."/>
            <person name="Sasaki T."/>
        </authorList>
    </citation>
    <scope>NUCLEOTIDE SEQUENCE [LARGE SCALE GENOMIC DNA]</scope>
    <source>
        <strain evidence="2">cv. Nipponbare</strain>
    </source>
</reference>
<reference evidence="2" key="2">
    <citation type="journal article" date="2008" name="Nucleic Acids Res.">
        <title>The rice annotation project database (RAP-DB): 2008 update.</title>
        <authorList>
            <consortium name="The rice annotation project (RAP)"/>
        </authorList>
    </citation>
    <scope>GENOME REANNOTATION</scope>
    <source>
        <strain evidence="2">cv. Nipponbare</strain>
    </source>
</reference>
<proteinExistence type="predicted"/>
<accession>Q69TG6</accession>
<name>Q69TG6_ORYSJ</name>
<evidence type="ECO:0000313" key="1">
    <source>
        <dbReference type="EMBL" id="BAD35841.1"/>
    </source>
</evidence>